<dbReference type="STRING" id="53326.A0A016U2R1"/>
<dbReference type="SMART" id="SM00181">
    <property type="entry name" value="EGF"/>
    <property type="match status" value="3"/>
</dbReference>
<dbReference type="PROSITE" id="PS00022">
    <property type="entry name" value="EGF_1"/>
    <property type="match status" value="2"/>
</dbReference>
<feature type="domain" description="EGF-like" evidence="8">
    <location>
        <begin position="205"/>
        <end position="239"/>
    </location>
</feature>
<keyword evidence="6" id="KW-1133">Transmembrane helix</keyword>
<dbReference type="PANTHER" id="PTHR24049:SF22">
    <property type="entry name" value="DROSOPHILA CRUMBS HOMOLOG"/>
    <property type="match status" value="1"/>
</dbReference>
<dbReference type="SMART" id="SM00179">
    <property type="entry name" value="EGF_CA"/>
    <property type="match status" value="2"/>
</dbReference>
<keyword evidence="1 5" id="KW-0245">EGF-like domain</keyword>
<evidence type="ECO:0000256" key="5">
    <source>
        <dbReference type="PROSITE-ProRule" id="PRU00076"/>
    </source>
</evidence>
<gene>
    <name evidence="9" type="primary">Acey_s0060.g3100</name>
    <name evidence="9" type="synonym">Acey-eat-20</name>
    <name evidence="9" type="ORF">Y032_0060g3100</name>
</gene>
<accession>A0A016U2R1</accession>
<feature type="chain" id="PRO_5013288802" description="EGF-like domain-containing protein" evidence="7">
    <location>
        <begin position="16"/>
        <end position="756"/>
    </location>
</feature>
<dbReference type="Gene3D" id="2.10.25.10">
    <property type="entry name" value="Laminin"/>
    <property type="match status" value="3"/>
</dbReference>
<dbReference type="Proteomes" id="UP000024635">
    <property type="component" value="Unassembled WGS sequence"/>
</dbReference>
<dbReference type="SUPFAM" id="SSF57196">
    <property type="entry name" value="EGF/Laminin"/>
    <property type="match status" value="3"/>
</dbReference>
<dbReference type="Pfam" id="PF00008">
    <property type="entry name" value="EGF"/>
    <property type="match status" value="2"/>
</dbReference>
<feature type="transmembrane region" description="Helical" evidence="6">
    <location>
        <begin position="691"/>
        <end position="716"/>
    </location>
</feature>
<evidence type="ECO:0000256" key="3">
    <source>
        <dbReference type="ARBA" id="ARBA00022737"/>
    </source>
</evidence>
<proteinExistence type="predicted"/>
<dbReference type="GO" id="GO:0005886">
    <property type="term" value="C:plasma membrane"/>
    <property type="evidence" value="ECO:0007669"/>
    <property type="project" value="TreeGrafter"/>
</dbReference>
<feature type="disulfide bond" evidence="5">
    <location>
        <begin position="268"/>
        <end position="277"/>
    </location>
</feature>
<evidence type="ECO:0000259" key="8">
    <source>
        <dbReference type="PROSITE" id="PS50026"/>
    </source>
</evidence>
<dbReference type="PROSITE" id="PS01186">
    <property type="entry name" value="EGF_2"/>
    <property type="match status" value="2"/>
</dbReference>
<evidence type="ECO:0000256" key="1">
    <source>
        <dbReference type="ARBA" id="ARBA00022536"/>
    </source>
</evidence>
<evidence type="ECO:0000256" key="4">
    <source>
        <dbReference type="ARBA" id="ARBA00023157"/>
    </source>
</evidence>
<feature type="domain" description="EGF-like" evidence="8">
    <location>
        <begin position="242"/>
        <end position="278"/>
    </location>
</feature>
<keyword evidence="2 7" id="KW-0732">Signal</keyword>
<keyword evidence="6" id="KW-0472">Membrane</keyword>
<evidence type="ECO:0000313" key="10">
    <source>
        <dbReference type="Proteomes" id="UP000024635"/>
    </source>
</evidence>
<keyword evidence="4 5" id="KW-1015">Disulfide bond</keyword>
<evidence type="ECO:0000313" key="9">
    <source>
        <dbReference type="EMBL" id="EYC09410.1"/>
    </source>
</evidence>
<name>A0A016U2R1_9BILA</name>
<dbReference type="AlphaFoldDB" id="A0A016U2R1"/>
<dbReference type="InterPro" id="IPR003645">
    <property type="entry name" value="Fol_N"/>
</dbReference>
<dbReference type="InterPro" id="IPR000742">
    <property type="entry name" value="EGF"/>
</dbReference>
<comment type="caution">
    <text evidence="9">The sequence shown here is derived from an EMBL/GenBank/DDBJ whole genome shotgun (WGS) entry which is preliminary data.</text>
</comment>
<protein>
    <recommendedName>
        <fullName evidence="8">EGF-like domain-containing protein</fullName>
    </recommendedName>
</protein>
<comment type="caution">
    <text evidence="5">Lacks conserved residue(s) required for the propagation of feature annotation.</text>
</comment>
<evidence type="ECO:0000256" key="2">
    <source>
        <dbReference type="ARBA" id="ARBA00022729"/>
    </source>
</evidence>
<dbReference type="GO" id="GO:0007157">
    <property type="term" value="P:heterophilic cell-cell adhesion via plasma membrane cell adhesion molecules"/>
    <property type="evidence" value="ECO:0007669"/>
    <property type="project" value="TreeGrafter"/>
</dbReference>
<dbReference type="CDD" id="cd00054">
    <property type="entry name" value="EGF_CA"/>
    <property type="match status" value="2"/>
</dbReference>
<dbReference type="SMART" id="SM00274">
    <property type="entry name" value="FOLN"/>
    <property type="match status" value="2"/>
</dbReference>
<evidence type="ECO:0000256" key="7">
    <source>
        <dbReference type="SAM" id="SignalP"/>
    </source>
</evidence>
<keyword evidence="6" id="KW-0812">Transmembrane</keyword>
<dbReference type="GO" id="GO:0005509">
    <property type="term" value="F:calcium ion binding"/>
    <property type="evidence" value="ECO:0007669"/>
    <property type="project" value="InterPro"/>
</dbReference>
<feature type="signal peptide" evidence="7">
    <location>
        <begin position="1"/>
        <end position="15"/>
    </location>
</feature>
<organism evidence="9 10">
    <name type="scientific">Ancylostoma ceylanicum</name>
    <dbReference type="NCBI Taxonomy" id="53326"/>
    <lineage>
        <taxon>Eukaryota</taxon>
        <taxon>Metazoa</taxon>
        <taxon>Ecdysozoa</taxon>
        <taxon>Nematoda</taxon>
        <taxon>Chromadorea</taxon>
        <taxon>Rhabditida</taxon>
        <taxon>Rhabditina</taxon>
        <taxon>Rhabditomorpha</taxon>
        <taxon>Strongyloidea</taxon>
        <taxon>Ancylostomatidae</taxon>
        <taxon>Ancylostomatinae</taxon>
        <taxon>Ancylostoma</taxon>
    </lineage>
</organism>
<reference evidence="10" key="1">
    <citation type="journal article" date="2015" name="Nat. Genet.">
        <title>The genome and transcriptome of the zoonotic hookworm Ancylostoma ceylanicum identify infection-specific gene families.</title>
        <authorList>
            <person name="Schwarz E.M."/>
            <person name="Hu Y."/>
            <person name="Antoshechkin I."/>
            <person name="Miller M.M."/>
            <person name="Sternberg P.W."/>
            <person name="Aroian R.V."/>
        </authorList>
    </citation>
    <scope>NUCLEOTIDE SEQUENCE</scope>
    <source>
        <strain evidence="10">HY135</strain>
    </source>
</reference>
<dbReference type="InterPro" id="IPR051022">
    <property type="entry name" value="Notch_Cell-Fate_Det"/>
</dbReference>
<keyword evidence="3" id="KW-0677">Repeat</keyword>
<feature type="domain" description="EGF-like" evidence="8">
    <location>
        <begin position="280"/>
        <end position="314"/>
    </location>
</feature>
<dbReference type="InterPro" id="IPR001881">
    <property type="entry name" value="EGF-like_Ca-bd_dom"/>
</dbReference>
<dbReference type="PANTHER" id="PTHR24049">
    <property type="entry name" value="CRUMBS FAMILY MEMBER"/>
    <property type="match status" value="1"/>
</dbReference>
<keyword evidence="10" id="KW-1185">Reference proteome</keyword>
<dbReference type="GO" id="GO:0032991">
    <property type="term" value="C:protein-containing complex"/>
    <property type="evidence" value="ECO:0007669"/>
    <property type="project" value="TreeGrafter"/>
</dbReference>
<dbReference type="PROSITE" id="PS50026">
    <property type="entry name" value="EGF_3"/>
    <property type="match status" value="3"/>
</dbReference>
<evidence type="ECO:0000256" key="6">
    <source>
        <dbReference type="SAM" id="Phobius"/>
    </source>
</evidence>
<dbReference type="EMBL" id="JARK01001396">
    <property type="protein sequence ID" value="EYC09410.1"/>
    <property type="molecule type" value="Genomic_DNA"/>
</dbReference>
<dbReference type="GO" id="GO:0045197">
    <property type="term" value="P:establishment or maintenance of epithelial cell apical/basal polarity"/>
    <property type="evidence" value="ECO:0007669"/>
    <property type="project" value="TreeGrafter"/>
</dbReference>
<sequence>MQLLIFSVLLPLISCQSEEETAFHFSNPSYGRVVWIVDGSKLPWIGQYEYLRPRSAPQVSLLTVVDSSSGITLGECTDVVEDLLPPNRTWSLIQWVLKADSLLCTVSSKNSSRVVFPPSTGPRTFSVRLQSLNGPSCGRDIRVQNERSIGCPPHFSENSFSSNHLKCGCPSETEDSRQSQVTDHPHFPIFELGSTDSSLETRLWTISPCADFTCQNNGTCVVTQEGSAACLCRNGFIGAYCEVDVCSTVPCQHGGSCRANGGEAFCDCPPPYTGLLCESAVAICDPPCANGECVVRGDKVTCECEQGFTGSVCNVVDVCLGDAVCSIFGEQAKCVIDETSYTSISPTLYNATYECRCPHPLDGDFGRDTAGVIAASDATSEIDRYRNQYCPATAEYVDCLALHLSTSVFESIPTVLPSLRPAVTRIPQTTTSFPTEKLATQESKPTTESTHATIYLRRPVEKTTSAVVSLSPSPFLSHVEMQLPRHLSIILSSLLKCPRLHLCVRQAQQLKIVHFSCTTTDYPTTAWTIGQNVNFSHKSISSAVVPTVSTTPGFNTLPTHVTTEEFFNIKDISTEAETVPPPVITTSAYGFTTSFTSMIPTNTTLLFNQMVEMNTKPSTLPSTTAPQTTVPFWTTSTEHSSVEDMEMTTMRTRSFATSTPITFTGKEEYDVLTANVTKTAVADVGGQKSSAVSWVVAIVAVIVLGLLLLATTLFVLRYVKQSRKLHGKYNPAREEHALSTAFSMPMSHMSKDERLI</sequence>
<dbReference type="OrthoDB" id="283575at2759"/>
<feature type="disulfide bond" evidence="5">
    <location>
        <begin position="304"/>
        <end position="313"/>
    </location>
</feature>